<keyword evidence="1" id="KW-0812">Transmembrane</keyword>
<dbReference type="Gene3D" id="3.30.700.10">
    <property type="entry name" value="Glycoprotein, Type 4 Pilin"/>
    <property type="match status" value="1"/>
</dbReference>
<keyword evidence="3" id="KW-1185">Reference proteome</keyword>
<dbReference type="Pfam" id="PF07963">
    <property type="entry name" value="N_methyl"/>
    <property type="match status" value="1"/>
</dbReference>
<evidence type="ECO:0000313" key="2">
    <source>
        <dbReference type="EMBL" id="EWM52713.1"/>
    </source>
</evidence>
<dbReference type="Proteomes" id="UP000019365">
    <property type="component" value="Unassembled WGS sequence"/>
</dbReference>
<evidence type="ECO:0000313" key="3">
    <source>
        <dbReference type="Proteomes" id="UP000019365"/>
    </source>
</evidence>
<dbReference type="AlphaFoldDB" id="W7UFM4"/>
<reference evidence="2 3" key="1">
    <citation type="journal article" date="2014" name="PLoS ONE">
        <title>Rumen cellulosomics: divergent fiber-degrading strategies revealed by comparative genome-wide analysis of six ruminococcal strains.</title>
        <authorList>
            <person name="Dassa B."/>
            <person name="Borovok I."/>
            <person name="Ruimy-Israeli V."/>
            <person name="Lamed R."/>
            <person name="Flint H.J."/>
            <person name="Duncan S.H."/>
            <person name="Henrissat B."/>
            <person name="Coutinho P."/>
            <person name="Morrison M."/>
            <person name="Mosoni P."/>
            <person name="Yeoman C.J."/>
            <person name="White B.A."/>
            <person name="Bayer E.A."/>
        </authorList>
    </citation>
    <scope>NUCLEOTIDE SEQUENCE [LARGE SCALE GENOMIC DNA]</scope>
    <source>
        <strain evidence="2 3">007c</strain>
    </source>
</reference>
<dbReference type="InterPro" id="IPR012902">
    <property type="entry name" value="N_methyl_site"/>
</dbReference>
<name>W7UFM4_RUMFL</name>
<dbReference type="EMBL" id="ATAX01000028">
    <property type="protein sequence ID" value="EWM52713.1"/>
    <property type="molecule type" value="Genomic_DNA"/>
</dbReference>
<accession>W7UFM4</accession>
<dbReference type="InterPro" id="IPR045584">
    <property type="entry name" value="Pilin-like"/>
</dbReference>
<dbReference type="SUPFAM" id="SSF54523">
    <property type="entry name" value="Pili subunits"/>
    <property type="match status" value="1"/>
</dbReference>
<evidence type="ECO:0000256" key="1">
    <source>
        <dbReference type="SAM" id="Phobius"/>
    </source>
</evidence>
<sequence>MKTNKTKKGFTLMELVVVLAILGILLAIIVPSWGYFLRRARERSANAKAKIVFNAAQTEITRISMKERPDLNLSKDSTADSQKRADAAARLYVGEGDFYFYWNSTTHTGYKTNAAGTQGAVATDANNNNSLSRAINNINNNGEGFYKIYVKDYNVQSVVYSDFDNGRYKGTYPRSIGANQLTDAEERAIRRNSVLSCDMGTIDLT</sequence>
<dbReference type="PATRIC" id="fig|1341157.4.peg.2163"/>
<keyword evidence="1" id="KW-1133">Transmembrane helix</keyword>
<dbReference type="eggNOG" id="COG2165">
    <property type="taxonomic scope" value="Bacteria"/>
</dbReference>
<organism evidence="2 3">
    <name type="scientific">Ruminococcus flavefaciens 007c</name>
    <dbReference type="NCBI Taxonomy" id="1341157"/>
    <lineage>
        <taxon>Bacteria</taxon>
        <taxon>Bacillati</taxon>
        <taxon>Bacillota</taxon>
        <taxon>Clostridia</taxon>
        <taxon>Eubacteriales</taxon>
        <taxon>Oscillospiraceae</taxon>
        <taxon>Ruminococcus</taxon>
    </lineage>
</organism>
<protein>
    <recommendedName>
        <fullName evidence="4">Prepilin-type N-terminal cleavage/methylation domain-containing protein</fullName>
    </recommendedName>
</protein>
<comment type="caution">
    <text evidence="2">The sequence shown here is derived from an EMBL/GenBank/DDBJ whole genome shotgun (WGS) entry which is preliminary data.</text>
</comment>
<dbReference type="RefSeq" id="WP_051456636.1">
    <property type="nucleotide sequence ID" value="NZ_ATAX01000028.1"/>
</dbReference>
<proteinExistence type="predicted"/>
<keyword evidence="1" id="KW-0472">Membrane</keyword>
<feature type="transmembrane region" description="Helical" evidence="1">
    <location>
        <begin position="12"/>
        <end position="36"/>
    </location>
</feature>
<evidence type="ECO:0008006" key="4">
    <source>
        <dbReference type="Google" id="ProtNLM"/>
    </source>
</evidence>
<dbReference type="NCBIfam" id="TIGR02532">
    <property type="entry name" value="IV_pilin_GFxxxE"/>
    <property type="match status" value="1"/>
</dbReference>
<gene>
    <name evidence="2" type="ORF">RF007C_13845</name>
</gene>